<dbReference type="Proteomes" id="UP000250918">
    <property type="component" value="Unassembled WGS sequence"/>
</dbReference>
<gene>
    <name evidence="1" type="ORF">C3F09_01945</name>
</gene>
<proteinExistence type="predicted"/>
<name>A0A855XCF4_9BACT</name>
<sequence length="234" mass="26374">MTLTRFAGMILLWTAIILTLSAAGCNKERVVESTEYVHDIQYIQSPPDTIIVRDTVFHSDSVVVNTRDTIRITDTLRIVSVIHDTIRVINTVYDTVRVTSVVHDTVLKTQCTPSQQLAVDAMISQSDPLILDFLLQQVGENDGWVFHLSPSQMDITQVSSTVWDIYSLVDYWSSDFSGYYQIEMLWRLTYTGGDASNPNNWTMTDAPASPRYRPGINPSLKTIAPQPIKPSMKE</sequence>
<dbReference type="AlphaFoldDB" id="A0A855XCF4"/>
<dbReference type="PROSITE" id="PS51257">
    <property type="entry name" value="PROKAR_LIPOPROTEIN"/>
    <property type="match status" value="1"/>
</dbReference>
<evidence type="ECO:0000313" key="2">
    <source>
        <dbReference type="Proteomes" id="UP000250918"/>
    </source>
</evidence>
<reference evidence="1 2" key="1">
    <citation type="journal article" date="2018" name="ISME J.">
        <title>A methanotrophic archaeon couples anaerobic oxidation of methane to Fe(III) reduction.</title>
        <authorList>
            <person name="Cai C."/>
            <person name="Leu A.O."/>
            <person name="Xie G.J."/>
            <person name="Guo J."/>
            <person name="Feng Y."/>
            <person name="Zhao J.X."/>
            <person name="Tyson G.W."/>
            <person name="Yuan Z."/>
            <person name="Hu S."/>
        </authorList>
    </citation>
    <scope>NUCLEOTIDE SEQUENCE [LARGE SCALE GENOMIC DNA]</scope>
    <source>
        <strain evidence="1">FeB_12</strain>
    </source>
</reference>
<dbReference type="EMBL" id="PQAP01000008">
    <property type="protein sequence ID" value="PWB75551.1"/>
    <property type="molecule type" value="Genomic_DNA"/>
</dbReference>
<comment type="caution">
    <text evidence="1">The sequence shown here is derived from an EMBL/GenBank/DDBJ whole genome shotgun (WGS) entry which is preliminary data.</text>
</comment>
<organism evidence="1 2">
    <name type="scientific">candidate division GN15 bacterium</name>
    <dbReference type="NCBI Taxonomy" id="2072418"/>
    <lineage>
        <taxon>Bacteria</taxon>
        <taxon>candidate division GN15</taxon>
    </lineage>
</organism>
<protein>
    <submittedName>
        <fullName evidence="1">Uncharacterized protein</fullName>
    </submittedName>
</protein>
<accession>A0A855XCF4</accession>
<evidence type="ECO:0000313" key="1">
    <source>
        <dbReference type="EMBL" id="PWB75551.1"/>
    </source>
</evidence>